<accession>A0A1S6L355</accession>
<sequence length="225" mass="25278">MLLFISASARKPKRAVTIEECDWYRFEGKRAVSVENDEFEADVEYNDVYGIVNTGKNSYALLHKEDPSTSFEIDAKQARSLLGRSRPFTGTVKGTRVSSKPKGTREQSKTPTDVSQKGKQKVWHAVPGSKPENKKLTQALQTLSVDGASGIQYMARVPLPSGELYNYYEATSTFASYKSTQRAKWERDIEDHVIAKIRSWGYVVGATFLKFNDGTVHPMLIIVEE</sequence>
<evidence type="ECO:0000313" key="3">
    <source>
        <dbReference type="EMBL" id="AQT28612.1"/>
    </source>
</evidence>
<reference evidence="3 4" key="1">
    <citation type="submission" date="2017-01" db="EMBL/GenBank/DDBJ databases">
        <authorList>
            <person name="Mah S.A."/>
            <person name="Swanson W.J."/>
            <person name="Moy G.W."/>
            <person name="Vacquier V.D."/>
        </authorList>
    </citation>
    <scope>NUCLEOTIDE SEQUENCE [LARGE SCALE GENOMIC DNA]</scope>
</reference>
<evidence type="ECO:0000259" key="2">
    <source>
        <dbReference type="Pfam" id="PF20294"/>
    </source>
</evidence>
<gene>
    <name evidence="3" type="ORF">YOLOSWAG_131</name>
</gene>
<dbReference type="Proteomes" id="UP000221250">
    <property type="component" value="Segment"/>
</dbReference>
<feature type="domain" description="KTSC and Metallopeptidase-like N-terminal fusion" evidence="2">
    <location>
        <begin position="21"/>
        <end position="85"/>
    </location>
</feature>
<protein>
    <recommendedName>
        <fullName evidence="2">KTSC and Metallopeptidase-like N-terminal fusion domain-containing protein</fullName>
    </recommendedName>
</protein>
<dbReference type="EMBL" id="KY448244">
    <property type="protein sequence ID" value="AQT28612.1"/>
    <property type="molecule type" value="Genomic_DNA"/>
</dbReference>
<dbReference type="InterPro" id="IPR046899">
    <property type="entry name" value="KMPT_N"/>
</dbReference>
<organism evidence="3 4">
    <name type="scientific">Erwinia phage vB_EamM_Yoloswag</name>
    <dbReference type="NCBI Taxonomy" id="1958956"/>
    <lineage>
        <taxon>Viruses</taxon>
        <taxon>Duplodnaviria</taxon>
        <taxon>Heunggongvirae</taxon>
        <taxon>Uroviricota</taxon>
        <taxon>Caudoviricetes</taxon>
        <taxon>Yoloswagvirus</taxon>
        <taxon>Yoloswagvirus yoloswag</taxon>
    </lineage>
</organism>
<feature type="region of interest" description="Disordered" evidence="1">
    <location>
        <begin position="84"/>
        <end position="117"/>
    </location>
</feature>
<dbReference type="Pfam" id="PF20294">
    <property type="entry name" value="KMPT-N"/>
    <property type="match status" value="1"/>
</dbReference>
<proteinExistence type="predicted"/>
<evidence type="ECO:0000313" key="4">
    <source>
        <dbReference type="Proteomes" id="UP000221250"/>
    </source>
</evidence>
<keyword evidence="4" id="KW-1185">Reference proteome</keyword>
<evidence type="ECO:0000256" key="1">
    <source>
        <dbReference type="SAM" id="MobiDB-lite"/>
    </source>
</evidence>
<name>A0A1S6L355_9CAUD</name>